<proteinExistence type="predicted"/>
<evidence type="ECO:0000313" key="2">
    <source>
        <dbReference type="EMBL" id="MBK6090044.1"/>
    </source>
</evidence>
<gene>
    <name evidence="2" type="ORF">JKK62_15570</name>
</gene>
<sequence length="59" mass="6265">MLTWISENIGTIFVCAVLIAIVTAIIVSMVRKKKQGKSVVCNCGNCKTCAMSGSCHKSS</sequence>
<organism evidence="2 3">
    <name type="scientific">Ruminococcus difficilis</name>
    <dbReference type="NCBI Taxonomy" id="2763069"/>
    <lineage>
        <taxon>Bacteria</taxon>
        <taxon>Bacillati</taxon>
        <taxon>Bacillota</taxon>
        <taxon>Clostridia</taxon>
        <taxon>Eubacteriales</taxon>
        <taxon>Oscillospiraceae</taxon>
        <taxon>Ruminococcus</taxon>
    </lineage>
</organism>
<dbReference type="Pfam" id="PF12669">
    <property type="entry name" value="FeoB_associated"/>
    <property type="match status" value="1"/>
</dbReference>
<dbReference type="AlphaFoldDB" id="A0A935C413"/>
<dbReference type="Proteomes" id="UP000633365">
    <property type="component" value="Unassembled WGS sequence"/>
</dbReference>
<feature type="transmembrane region" description="Helical" evidence="1">
    <location>
        <begin position="12"/>
        <end position="30"/>
    </location>
</feature>
<dbReference type="EMBL" id="JAEQMG010000171">
    <property type="protein sequence ID" value="MBK6090044.1"/>
    <property type="molecule type" value="Genomic_DNA"/>
</dbReference>
<comment type="caution">
    <text evidence="2">The sequence shown here is derived from an EMBL/GenBank/DDBJ whole genome shotgun (WGS) entry which is preliminary data.</text>
</comment>
<evidence type="ECO:0000256" key="1">
    <source>
        <dbReference type="SAM" id="Phobius"/>
    </source>
</evidence>
<reference evidence="2" key="1">
    <citation type="submission" date="2021-01" db="EMBL/GenBank/DDBJ databases">
        <title>Genome public.</title>
        <authorList>
            <person name="Liu C."/>
            <person name="Sun Q."/>
        </authorList>
    </citation>
    <scope>NUCLEOTIDE SEQUENCE</scope>
    <source>
        <strain evidence="2">M6</strain>
    </source>
</reference>
<name>A0A935C413_9FIRM</name>
<evidence type="ECO:0000313" key="3">
    <source>
        <dbReference type="Proteomes" id="UP000633365"/>
    </source>
</evidence>
<keyword evidence="1" id="KW-0812">Transmembrane</keyword>
<keyword evidence="1" id="KW-1133">Transmembrane helix</keyword>
<keyword evidence="3" id="KW-1185">Reference proteome</keyword>
<protein>
    <submittedName>
        <fullName evidence="2">FeoB-associated Cys-rich membrane protein</fullName>
    </submittedName>
</protein>
<keyword evidence="1" id="KW-0472">Membrane</keyword>
<dbReference type="RefSeq" id="WP_201428736.1">
    <property type="nucleotide sequence ID" value="NZ_JAEQMG010000171.1"/>
</dbReference>
<accession>A0A935C413</accession>